<sequence>MLCNTYLFRAKIFKALFVYLFVFSSQFHSHMNAYILLILQIQYLQKKEGQTDRQQSHSICAVFYQMEEHNKEQKDNVIHAAEKEQQEYWISDLHYKIIVGIFGCGLAAGLTVGTVTILYSLFNPG</sequence>
<keyword evidence="1 2" id="KW-0812">Transmembrane</keyword>
<dbReference type="Proteomes" id="UP000009168">
    <property type="component" value="Unassembled WGS sequence"/>
</dbReference>
<keyword evidence="3" id="KW-1185">Reference proteome</keyword>
<dbReference type="InParanoid" id="Q22RA3"/>
<evidence type="ECO:0000313" key="2">
    <source>
        <dbReference type="EMBL" id="EAR88219.2"/>
    </source>
</evidence>
<feature type="transmembrane region" description="Helical" evidence="1">
    <location>
        <begin position="16"/>
        <end position="39"/>
    </location>
</feature>
<dbReference type="AlphaFoldDB" id="Q22RA3"/>
<dbReference type="KEGG" id="tet:TTHERM_00022790"/>
<dbReference type="EMBL" id="GG662845">
    <property type="protein sequence ID" value="EAR88219.2"/>
    <property type="molecule type" value="Genomic_DNA"/>
</dbReference>
<keyword evidence="1" id="KW-1133">Transmembrane helix</keyword>
<dbReference type="RefSeq" id="XP_001008464.2">
    <property type="nucleotide sequence ID" value="XM_001008464.2"/>
</dbReference>
<proteinExistence type="predicted"/>
<gene>
    <name evidence="2" type="ORF">TTHERM_00022790</name>
</gene>
<reference evidence="3" key="1">
    <citation type="journal article" date="2006" name="PLoS Biol.">
        <title>Macronuclear genome sequence of the ciliate Tetrahymena thermophila, a model eukaryote.</title>
        <authorList>
            <person name="Eisen J.A."/>
            <person name="Coyne R.S."/>
            <person name="Wu M."/>
            <person name="Wu D."/>
            <person name="Thiagarajan M."/>
            <person name="Wortman J.R."/>
            <person name="Badger J.H."/>
            <person name="Ren Q."/>
            <person name="Amedeo P."/>
            <person name="Jones K.M."/>
            <person name="Tallon L.J."/>
            <person name="Delcher A.L."/>
            <person name="Salzberg S.L."/>
            <person name="Silva J.C."/>
            <person name="Haas B.J."/>
            <person name="Majoros W.H."/>
            <person name="Farzad M."/>
            <person name="Carlton J.M."/>
            <person name="Smith R.K. Jr."/>
            <person name="Garg J."/>
            <person name="Pearlman R.E."/>
            <person name="Karrer K.M."/>
            <person name="Sun L."/>
            <person name="Manning G."/>
            <person name="Elde N.C."/>
            <person name="Turkewitz A.P."/>
            <person name="Asai D.J."/>
            <person name="Wilkes D.E."/>
            <person name="Wang Y."/>
            <person name="Cai H."/>
            <person name="Collins K."/>
            <person name="Stewart B.A."/>
            <person name="Lee S.R."/>
            <person name="Wilamowska K."/>
            <person name="Weinberg Z."/>
            <person name="Ruzzo W.L."/>
            <person name="Wloga D."/>
            <person name="Gaertig J."/>
            <person name="Frankel J."/>
            <person name="Tsao C.-C."/>
            <person name="Gorovsky M.A."/>
            <person name="Keeling P.J."/>
            <person name="Waller R.F."/>
            <person name="Patron N.J."/>
            <person name="Cherry J.M."/>
            <person name="Stover N.A."/>
            <person name="Krieger C.J."/>
            <person name="del Toro C."/>
            <person name="Ryder H.F."/>
            <person name="Williamson S.C."/>
            <person name="Barbeau R.A."/>
            <person name="Hamilton E.P."/>
            <person name="Orias E."/>
        </authorList>
    </citation>
    <scope>NUCLEOTIDE SEQUENCE [LARGE SCALE GENOMIC DNA]</scope>
    <source>
        <strain evidence="3">SB210</strain>
    </source>
</reference>
<organism evidence="2 3">
    <name type="scientific">Tetrahymena thermophila (strain SB210)</name>
    <dbReference type="NCBI Taxonomy" id="312017"/>
    <lineage>
        <taxon>Eukaryota</taxon>
        <taxon>Sar</taxon>
        <taxon>Alveolata</taxon>
        <taxon>Ciliophora</taxon>
        <taxon>Intramacronucleata</taxon>
        <taxon>Oligohymenophorea</taxon>
        <taxon>Hymenostomatida</taxon>
        <taxon>Tetrahymenina</taxon>
        <taxon>Tetrahymenidae</taxon>
        <taxon>Tetrahymena</taxon>
    </lineage>
</organism>
<accession>Q22RA3</accession>
<feature type="transmembrane region" description="Helical" evidence="1">
    <location>
        <begin position="97"/>
        <end position="122"/>
    </location>
</feature>
<evidence type="ECO:0000313" key="3">
    <source>
        <dbReference type="Proteomes" id="UP000009168"/>
    </source>
</evidence>
<evidence type="ECO:0000256" key="1">
    <source>
        <dbReference type="SAM" id="Phobius"/>
    </source>
</evidence>
<dbReference type="GeneID" id="7828712"/>
<name>Q22RA3_TETTS</name>
<dbReference type="HOGENOM" id="CLU_1953205_0_0_1"/>
<keyword evidence="1" id="KW-0472">Membrane</keyword>
<protein>
    <submittedName>
        <fullName evidence="2">Transmembrane protein, putative</fullName>
    </submittedName>
</protein>